<name>A0A8J5ZTD1_GALPY</name>
<dbReference type="Proteomes" id="UP000700334">
    <property type="component" value="Unassembled WGS sequence"/>
</dbReference>
<keyword evidence="3" id="KW-1185">Reference proteome</keyword>
<proteinExistence type="predicted"/>
<evidence type="ECO:0000256" key="1">
    <source>
        <dbReference type="SAM" id="MobiDB-lite"/>
    </source>
</evidence>
<feature type="region of interest" description="Disordered" evidence="1">
    <location>
        <begin position="160"/>
        <end position="218"/>
    </location>
</feature>
<feature type="compositionally biased region" description="Low complexity" evidence="1">
    <location>
        <begin position="167"/>
        <end position="184"/>
    </location>
</feature>
<comment type="caution">
    <text evidence="2">The sequence shown here is derived from an EMBL/GenBank/DDBJ whole genome shotgun (WGS) entry which is preliminary data.</text>
</comment>
<protein>
    <submittedName>
        <fullName evidence="2">Uncharacterized protein</fullName>
    </submittedName>
</protein>
<feature type="non-terminal residue" evidence="2">
    <location>
        <position position="218"/>
    </location>
</feature>
<organism evidence="2 3">
    <name type="scientific">Galemys pyrenaicus</name>
    <name type="common">Iberian desman</name>
    <name type="synonym">Pyrenean desman</name>
    <dbReference type="NCBI Taxonomy" id="202257"/>
    <lineage>
        <taxon>Eukaryota</taxon>
        <taxon>Metazoa</taxon>
        <taxon>Chordata</taxon>
        <taxon>Craniata</taxon>
        <taxon>Vertebrata</taxon>
        <taxon>Euteleostomi</taxon>
        <taxon>Mammalia</taxon>
        <taxon>Eutheria</taxon>
        <taxon>Laurasiatheria</taxon>
        <taxon>Eulipotyphla</taxon>
        <taxon>Talpidae</taxon>
        <taxon>Galemys</taxon>
    </lineage>
</organism>
<reference evidence="2" key="1">
    <citation type="journal article" date="2021" name="Evol. Appl.">
        <title>The genome of the Pyrenean desman and the effects of bottlenecks and inbreeding on the genomic landscape of an endangered species.</title>
        <authorList>
            <person name="Escoda L."/>
            <person name="Castresana J."/>
        </authorList>
    </citation>
    <scope>NUCLEOTIDE SEQUENCE</scope>
    <source>
        <strain evidence="2">IBE-C5619</strain>
    </source>
</reference>
<evidence type="ECO:0000313" key="3">
    <source>
        <dbReference type="Proteomes" id="UP000700334"/>
    </source>
</evidence>
<dbReference type="AlphaFoldDB" id="A0A8J5ZTD1"/>
<accession>A0A8J5ZTD1</accession>
<evidence type="ECO:0000313" key="2">
    <source>
        <dbReference type="EMBL" id="KAG8506731.1"/>
    </source>
</evidence>
<dbReference type="EMBL" id="JAGFMF010012145">
    <property type="protein sequence ID" value="KAG8506731.1"/>
    <property type="molecule type" value="Genomic_DNA"/>
</dbReference>
<feature type="compositionally biased region" description="Basic and acidic residues" evidence="1">
    <location>
        <begin position="208"/>
        <end position="218"/>
    </location>
</feature>
<sequence>RARRIQSMDMMLLRKTGEGHFLVLPQRVTSTRGKVKSQSALWIVGSKLTSLELREKTKELILTLAPQKFISEKLTAAKGHHAQDPEAENTEAGTMGDVACIAVLNMKKQPQEKNSPKKKIVTMEQEPQNFHSLWCAGWPSSQRKQLEESFQEEELLQDLKKEQGTRAGLAATAGPGSAGASCSRGRTKLQQGELGSHVQAMKKQQPTEGERGQHRGAS</sequence>
<gene>
    <name evidence="2" type="ORF">J0S82_005129</name>
</gene>